<name>A0A553QR55_9TELE</name>
<evidence type="ECO:0000256" key="1">
    <source>
        <dbReference type="SAM" id="MobiDB-lite"/>
    </source>
</evidence>
<dbReference type="EMBL" id="SRMA01025616">
    <property type="protein sequence ID" value="TRY92435.1"/>
    <property type="molecule type" value="Genomic_DNA"/>
</dbReference>
<evidence type="ECO:0000313" key="3">
    <source>
        <dbReference type="Proteomes" id="UP000316079"/>
    </source>
</evidence>
<dbReference type="AlphaFoldDB" id="A0A553QR55"/>
<sequence length="92" mass="10663">MTVRKEGEKKRRKERKKKGRIPSSSLTAIHLDFKHIGELFPAPKQLRLRESYICGPIRRAFRLTVTRIFTVFPNTLFASSVQFSVDGSSRRT</sequence>
<accession>A0A553QR55</accession>
<protein>
    <submittedName>
        <fullName evidence="2">Uncharacterized protein</fullName>
    </submittedName>
</protein>
<keyword evidence="3" id="KW-1185">Reference proteome</keyword>
<dbReference type="Proteomes" id="UP000316079">
    <property type="component" value="Unassembled WGS sequence"/>
</dbReference>
<gene>
    <name evidence="2" type="ORF">DNTS_029003</name>
</gene>
<proteinExistence type="predicted"/>
<evidence type="ECO:0000313" key="2">
    <source>
        <dbReference type="EMBL" id="TRY92435.1"/>
    </source>
</evidence>
<feature type="compositionally biased region" description="Basic residues" evidence="1">
    <location>
        <begin position="10"/>
        <end position="20"/>
    </location>
</feature>
<comment type="caution">
    <text evidence="2">The sequence shown here is derived from an EMBL/GenBank/DDBJ whole genome shotgun (WGS) entry which is preliminary data.</text>
</comment>
<organism evidence="2 3">
    <name type="scientific">Danionella cerebrum</name>
    <dbReference type="NCBI Taxonomy" id="2873325"/>
    <lineage>
        <taxon>Eukaryota</taxon>
        <taxon>Metazoa</taxon>
        <taxon>Chordata</taxon>
        <taxon>Craniata</taxon>
        <taxon>Vertebrata</taxon>
        <taxon>Euteleostomi</taxon>
        <taxon>Actinopterygii</taxon>
        <taxon>Neopterygii</taxon>
        <taxon>Teleostei</taxon>
        <taxon>Ostariophysi</taxon>
        <taxon>Cypriniformes</taxon>
        <taxon>Danionidae</taxon>
        <taxon>Danioninae</taxon>
        <taxon>Danionella</taxon>
    </lineage>
</organism>
<reference evidence="2 3" key="1">
    <citation type="journal article" date="2019" name="Sci. Data">
        <title>Hybrid genome assembly and annotation of Danionella translucida.</title>
        <authorList>
            <person name="Kadobianskyi M."/>
            <person name="Schulze L."/>
            <person name="Schuelke M."/>
            <person name="Judkewitz B."/>
        </authorList>
    </citation>
    <scope>NUCLEOTIDE SEQUENCE [LARGE SCALE GENOMIC DNA]</scope>
    <source>
        <strain evidence="2 3">Bolton</strain>
    </source>
</reference>
<feature type="region of interest" description="Disordered" evidence="1">
    <location>
        <begin position="1"/>
        <end position="23"/>
    </location>
</feature>